<evidence type="ECO:0000313" key="2">
    <source>
        <dbReference type="EMBL" id="KAK1324616.1"/>
    </source>
</evidence>
<reference evidence="2" key="2">
    <citation type="submission" date="2023-06" db="EMBL/GenBank/DDBJ databases">
        <authorList>
            <person name="Ma L."/>
            <person name="Liu K.-W."/>
            <person name="Li Z."/>
            <person name="Hsiao Y.-Y."/>
            <person name="Qi Y."/>
            <person name="Fu T."/>
            <person name="Tang G."/>
            <person name="Zhang D."/>
            <person name="Sun W.-H."/>
            <person name="Liu D.-K."/>
            <person name="Li Y."/>
            <person name="Chen G.-Z."/>
            <person name="Liu X.-D."/>
            <person name="Liao X.-Y."/>
            <person name="Jiang Y.-T."/>
            <person name="Yu X."/>
            <person name="Hao Y."/>
            <person name="Huang J."/>
            <person name="Zhao X.-W."/>
            <person name="Ke S."/>
            <person name="Chen Y.-Y."/>
            <person name="Wu W.-L."/>
            <person name="Hsu J.-L."/>
            <person name="Lin Y.-F."/>
            <person name="Huang M.-D."/>
            <person name="Li C.-Y."/>
            <person name="Huang L."/>
            <person name="Wang Z.-W."/>
            <person name="Zhao X."/>
            <person name="Zhong W.-Y."/>
            <person name="Peng D.-H."/>
            <person name="Ahmad S."/>
            <person name="Lan S."/>
            <person name="Zhang J.-S."/>
            <person name="Tsai W.-C."/>
            <person name="Van De Peer Y."/>
            <person name="Liu Z.-J."/>
        </authorList>
    </citation>
    <scope>NUCLEOTIDE SEQUENCE</scope>
    <source>
        <strain evidence="2">CP</strain>
        <tissue evidence="2">Leaves</tissue>
    </source>
</reference>
<comment type="caution">
    <text evidence="2">The sequence shown here is derived from an EMBL/GenBank/DDBJ whole genome shotgun (WGS) entry which is preliminary data.</text>
</comment>
<evidence type="ECO:0000256" key="1">
    <source>
        <dbReference type="SAM" id="MobiDB-lite"/>
    </source>
</evidence>
<organism evidence="2 3">
    <name type="scientific">Acorus calamus</name>
    <name type="common">Sweet flag</name>
    <dbReference type="NCBI Taxonomy" id="4465"/>
    <lineage>
        <taxon>Eukaryota</taxon>
        <taxon>Viridiplantae</taxon>
        <taxon>Streptophyta</taxon>
        <taxon>Embryophyta</taxon>
        <taxon>Tracheophyta</taxon>
        <taxon>Spermatophyta</taxon>
        <taxon>Magnoliopsida</taxon>
        <taxon>Liliopsida</taxon>
        <taxon>Acoraceae</taxon>
        <taxon>Acorus</taxon>
    </lineage>
</organism>
<proteinExistence type="predicted"/>
<gene>
    <name evidence="2" type="ORF">QJS10_CPA01g02222</name>
</gene>
<sequence length="79" mass="8144">MIEASGGPPKKGQRTAAPPIIGLDGVVKRGRGRPPSLRLGSSDLLFASLLEKYGWPWVMSGLGPPVGPALSKPSPAEAL</sequence>
<accession>A0AAV9FG99</accession>
<dbReference type="EMBL" id="JAUJYO010000001">
    <property type="protein sequence ID" value="KAK1324616.1"/>
    <property type="molecule type" value="Genomic_DNA"/>
</dbReference>
<dbReference type="AlphaFoldDB" id="A0AAV9FG99"/>
<feature type="region of interest" description="Disordered" evidence="1">
    <location>
        <begin position="1"/>
        <end position="34"/>
    </location>
</feature>
<keyword evidence="3" id="KW-1185">Reference proteome</keyword>
<protein>
    <submittedName>
        <fullName evidence="2">Uncharacterized protein</fullName>
    </submittedName>
</protein>
<evidence type="ECO:0000313" key="3">
    <source>
        <dbReference type="Proteomes" id="UP001180020"/>
    </source>
</evidence>
<reference evidence="2" key="1">
    <citation type="journal article" date="2023" name="Nat. Commun.">
        <title>Diploid and tetraploid genomes of Acorus and the evolution of monocots.</title>
        <authorList>
            <person name="Ma L."/>
            <person name="Liu K.W."/>
            <person name="Li Z."/>
            <person name="Hsiao Y.Y."/>
            <person name="Qi Y."/>
            <person name="Fu T."/>
            <person name="Tang G.D."/>
            <person name="Zhang D."/>
            <person name="Sun W.H."/>
            <person name="Liu D.K."/>
            <person name="Li Y."/>
            <person name="Chen G.Z."/>
            <person name="Liu X.D."/>
            <person name="Liao X.Y."/>
            <person name="Jiang Y.T."/>
            <person name="Yu X."/>
            <person name="Hao Y."/>
            <person name="Huang J."/>
            <person name="Zhao X.W."/>
            <person name="Ke S."/>
            <person name="Chen Y.Y."/>
            <person name="Wu W.L."/>
            <person name="Hsu J.L."/>
            <person name="Lin Y.F."/>
            <person name="Huang M.D."/>
            <person name="Li C.Y."/>
            <person name="Huang L."/>
            <person name="Wang Z.W."/>
            <person name="Zhao X."/>
            <person name="Zhong W.Y."/>
            <person name="Peng D.H."/>
            <person name="Ahmad S."/>
            <person name="Lan S."/>
            <person name="Zhang J.S."/>
            <person name="Tsai W.C."/>
            <person name="Van de Peer Y."/>
            <person name="Liu Z.J."/>
        </authorList>
    </citation>
    <scope>NUCLEOTIDE SEQUENCE</scope>
    <source>
        <strain evidence="2">CP</strain>
    </source>
</reference>
<name>A0AAV9FG99_ACOCL</name>
<dbReference type="Proteomes" id="UP001180020">
    <property type="component" value="Unassembled WGS sequence"/>
</dbReference>